<organism evidence="1 2">
    <name type="scientific">Aldrovandia affinis</name>
    <dbReference type="NCBI Taxonomy" id="143900"/>
    <lineage>
        <taxon>Eukaryota</taxon>
        <taxon>Metazoa</taxon>
        <taxon>Chordata</taxon>
        <taxon>Craniata</taxon>
        <taxon>Vertebrata</taxon>
        <taxon>Euteleostomi</taxon>
        <taxon>Actinopterygii</taxon>
        <taxon>Neopterygii</taxon>
        <taxon>Teleostei</taxon>
        <taxon>Notacanthiformes</taxon>
        <taxon>Halosauridae</taxon>
        <taxon>Aldrovandia</taxon>
    </lineage>
</organism>
<accession>A0AAD7R326</accession>
<dbReference type="Proteomes" id="UP001221898">
    <property type="component" value="Unassembled WGS sequence"/>
</dbReference>
<evidence type="ECO:0000313" key="1">
    <source>
        <dbReference type="EMBL" id="KAJ8358501.1"/>
    </source>
</evidence>
<gene>
    <name evidence="1" type="ORF">AAFF_G00433760</name>
</gene>
<protein>
    <submittedName>
        <fullName evidence="1">Uncharacterized protein</fullName>
    </submittedName>
</protein>
<sequence>MDIVSHSRIHIFYRANNNVFHRGANELRSLYCSGFCSLDVHQHLLVTYLFIPQQVSGKSN</sequence>
<keyword evidence="2" id="KW-1185">Reference proteome</keyword>
<evidence type="ECO:0000313" key="2">
    <source>
        <dbReference type="Proteomes" id="UP001221898"/>
    </source>
</evidence>
<comment type="caution">
    <text evidence="1">The sequence shown here is derived from an EMBL/GenBank/DDBJ whole genome shotgun (WGS) entry which is preliminary data.</text>
</comment>
<dbReference type="EMBL" id="JAINUG010000947">
    <property type="protein sequence ID" value="KAJ8358501.1"/>
    <property type="molecule type" value="Genomic_DNA"/>
</dbReference>
<reference evidence="1" key="1">
    <citation type="journal article" date="2023" name="Science">
        <title>Genome structures resolve the early diversification of teleost fishes.</title>
        <authorList>
            <person name="Parey E."/>
            <person name="Louis A."/>
            <person name="Montfort J."/>
            <person name="Bouchez O."/>
            <person name="Roques C."/>
            <person name="Iampietro C."/>
            <person name="Lluch J."/>
            <person name="Castinel A."/>
            <person name="Donnadieu C."/>
            <person name="Desvignes T."/>
            <person name="Floi Bucao C."/>
            <person name="Jouanno E."/>
            <person name="Wen M."/>
            <person name="Mejri S."/>
            <person name="Dirks R."/>
            <person name="Jansen H."/>
            <person name="Henkel C."/>
            <person name="Chen W.J."/>
            <person name="Zahm M."/>
            <person name="Cabau C."/>
            <person name="Klopp C."/>
            <person name="Thompson A.W."/>
            <person name="Robinson-Rechavi M."/>
            <person name="Braasch I."/>
            <person name="Lecointre G."/>
            <person name="Bobe J."/>
            <person name="Postlethwait J.H."/>
            <person name="Berthelot C."/>
            <person name="Roest Crollius H."/>
            <person name="Guiguen Y."/>
        </authorList>
    </citation>
    <scope>NUCLEOTIDE SEQUENCE</scope>
    <source>
        <strain evidence="1">NC1722</strain>
    </source>
</reference>
<dbReference type="AlphaFoldDB" id="A0AAD7R326"/>
<proteinExistence type="predicted"/>
<name>A0AAD7R326_9TELE</name>